<dbReference type="InterPro" id="IPR050353">
    <property type="entry name" value="PyrK_electron_transfer"/>
</dbReference>
<dbReference type="GO" id="GO:0016491">
    <property type="term" value="F:oxidoreductase activity"/>
    <property type="evidence" value="ECO:0007669"/>
    <property type="project" value="InterPro"/>
</dbReference>
<dbReference type="Proteomes" id="UP000239735">
    <property type="component" value="Unassembled WGS sequence"/>
</dbReference>
<organism evidence="3 4">
    <name type="scientific">Candidatus Sulfuritelmatomonas gaucii</name>
    <dbReference type="NCBI Taxonomy" id="2043161"/>
    <lineage>
        <taxon>Bacteria</taxon>
        <taxon>Pseudomonadati</taxon>
        <taxon>Acidobacteriota</taxon>
        <taxon>Terriglobia</taxon>
        <taxon>Terriglobales</taxon>
        <taxon>Acidobacteriaceae</taxon>
        <taxon>Candidatus Sulfuritelmatomonas</taxon>
    </lineage>
</organism>
<accession>A0A2N9M086</accession>
<dbReference type="PANTHER" id="PTHR43513:SF3">
    <property type="entry name" value="DIHYDROOROTATE DEHYDROGENASE B (NAD(+)), ELECTRON TRANSFER SUBUNIT-RELATED"/>
    <property type="match status" value="1"/>
</dbReference>
<dbReference type="OrthoDB" id="9778346at2"/>
<dbReference type="Gene3D" id="2.40.30.10">
    <property type="entry name" value="Translation factors"/>
    <property type="match status" value="1"/>
</dbReference>
<evidence type="ECO:0000313" key="3">
    <source>
        <dbReference type="EMBL" id="SPE28831.1"/>
    </source>
</evidence>
<dbReference type="SUPFAM" id="SSF52343">
    <property type="entry name" value="Ferredoxin reductase-like, C-terminal NADP-linked domain"/>
    <property type="match status" value="1"/>
</dbReference>
<dbReference type="PANTHER" id="PTHR43513">
    <property type="entry name" value="DIHYDROOROTATE DEHYDROGENASE B (NAD(+)), ELECTRON TRANSFER SUBUNIT"/>
    <property type="match status" value="1"/>
</dbReference>
<dbReference type="NCBIfam" id="NF004862">
    <property type="entry name" value="PRK06222.1"/>
    <property type="match status" value="1"/>
</dbReference>
<dbReference type="CDD" id="cd06219">
    <property type="entry name" value="DHOD_e_trans_like1"/>
    <property type="match status" value="1"/>
</dbReference>
<sequence>MYRIVDARDVGLNIRQLVVEAPRIAHKQEPGQFVILRLHAKGERIPLTIKSSDPEAGTVTIVVQSVGKTTAMLNCLRKGDSILDLVGPLGRPSEIENYGTVAILAGSVGTAMALPTASALKQAGNHVVFVEGARSKEMVIFEDEVRQSSNEAYIMTDDGSYGEQGLVTEKLNELIAAGRKIDFVLAVGPVPMMRAVAQLTAPLGIKTMVSLNSIMVDGTGMCGGCRVLLGNKSKFACVDGPEFDASLVNFDVLMQRNSMYREKECQSLKHFQEHTQEELVELRAELAEKERELAELRSIPIKLNPKRRPMKNEAQNV</sequence>
<dbReference type="InterPro" id="IPR039261">
    <property type="entry name" value="FNR_nucleotide-bd"/>
</dbReference>
<evidence type="ECO:0000313" key="4">
    <source>
        <dbReference type="Proteomes" id="UP000239735"/>
    </source>
</evidence>
<dbReference type="Pfam" id="PF10418">
    <property type="entry name" value="DHODB_Fe-S_bind"/>
    <property type="match status" value="1"/>
</dbReference>
<feature type="coiled-coil region" evidence="1">
    <location>
        <begin position="272"/>
        <end position="299"/>
    </location>
</feature>
<dbReference type="PROSITE" id="PS51384">
    <property type="entry name" value="FAD_FR"/>
    <property type="match status" value="1"/>
</dbReference>
<evidence type="ECO:0000259" key="2">
    <source>
        <dbReference type="PROSITE" id="PS51384"/>
    </source>
</evidence>
<dbReference type="InterPro" id="IPR017927">
    <property type="entry name" value="FAD-bd_FR_type"/>
</dbReference>
<reference evidence="4" key="1">
    <citation type="submission" date="2018-02" db="EMBL/GenBank/DDBJ databases">
        <authorList>
            <person name="Hausmann B."/>
        </authorList>
    </citation>
    <scope>NUCLEOTIDE SEQUENCE [LARGE SCALE GENOMIC DNA]</scope>
    <source>
        <strain evidence="4">Peat soil MAG SbA5</strain>
    </source>
</reference>
<gene>
    <name evidence="3" type="primary">nfnA</name>
    <name evidence="3" type="ORF">SBA5_70009</name>
</gene>
<dbReference type="InterPro" id="IPR019480">
    <property type="entry name" value="Dihydroorotate_DH_Fe-S-bd"/>
</dbReference>
<proteinExistence type="predicted"/>
<protein>
    <submittedName>
        <fullName evidence="3">NADH-dependent reduced ferredoxin:NADP+ oxidoreductase, alpha subunit</fullName>
    </submittedName>
</protein>
<dbReference type="InterPro" id="IPR017938">
    <property type="entry name" value="Riboflavin_synthase-like_b-brl"/>
</dbReference>
<dbReference type="Pfam" id="PF00970">
    <property type="entry name" value="FAD_binding_6"/>
    <property type="match status" value="1"/>
</dbReference>
<dbReference type="AlphaFoldDB" id="A0A2N9M086"/>
<evidence type="ECO:0000256" key="1">
    <source>
        <dbReference type="SAM" id="Coils"/>
    </source>
</evidence>
<dbReference type="EMBL" id="OKRB01000130">
    <property type="protein sequence ID" value="SPE28831.1"/>
    <property type="molecule type" value="Genomic_DNA"/>
</dbReference>
<keyword evidence="1" id="KW-0175">Coiled coil</keyword>
<dbReference type="Gene3D" id="3.40.50.80">
    <property type="entry name" value="Nucleotide-binding domain of ferredoxin-NADP reductase (FNR) module"/>
    <property type="match status" value="1"/>
</dbReference>
<dbReference type="InterPro" id="IPR008333">
    <property type="entry name" value="Cbr1-like_FAD-bd_dom"/>
</dbReference>
<dbReference type="SUPFAM" id="SSF63380">
    <property type="entry name" value="Riboflavin synthase domain-like"/>
    <property type="match status" value="1"/>
</dbReference>
<feature type="domain" description="FAD-binding FR-type" evidence="2">
    <location>
        <begin position="1"/>
        <end position="95"/>
    </location>
</feature>
<name>A0A2N9M086_9BACT</name>